<dbReference type="PRINTS" id="PR01398">
    <property type="entry name" value="ISCHRISMTASE"/>
</dbReference>
<evidence type="ECO:0000313" key="4">
    <source>
        <dbReference type="Proteomes" id="UP000620156"/>
    </source>
</evidence>
<dbReference type="InterPro" id="IPR036380">
    <property type="entry name" value="Isochorismatase-like_sf"/>
</dbReference>
<protein>
    <recommendedName>
        <fullName evidence="2">Isochorismatase-like domain-containing protein</fullName>
    </recommendedName>
</protein>
<gene>
    <name evidence="3" type="ORF">GCM10010145_02010</name>
</gene>
<dbReference type="EMBL" id="BMQK01000001">
    <property type="protein sequence ID" value="GGQ38322.1"/>
    <property type="molecule type" value="Genomic_DNA"/>
</dbReference>
<dbReference type="InterPro" id="IPR050272">
    <property type="entry name" value="Isochorismatase-like_hydrls"/>
</dbReference>
<dbReference type="InterPro" id="IPR016291">
    <property type="entry name" value="Isochorismatase"/>
</dbReference>
<dbReference type="PANTHER" id="PTHR43540:SF3">
    <property type="entry name" value="ENTEROBACTIN SYNTHASE COMPONENT B"/>
    <property type="match status" value="1"/>
</dbReference>
<dbReference type="GO" id="GO:0008908">
    <property type="term" value="F:isochorismatase activity"/>
    <property type="evidence" value="ECO:0007669"/>
    <property type="project" value="InterPro"/>
</dbReference>
<organism evidence="3 4">
    <name type="scientific">Streptomyces ruber</name>
    <dbReference type="NCBI Taxonomy" id="83378"/>
    <lineage>
        <taxon>Bacteria</taxon>
        <taxon>Bacillati</taxon>
        <taxon>Actinomycetota</taxon>
        <taxon>Actinomycetes</taxon>
        <taxon>Kitasatosporales</taxon>
        <taxon>Streptomycetaceae</taxon>
        <taxon>Streptomyces</taxon>
    </lineage>
</organism>
<reference evidence="3" key="2">
    <citation type="submission" date="2020-09" db="EMBL/GenBank/DDBJ databases">
        <authorList>
            <person name="Sun Q."/>
            <person name="Ohkuma M."/>
        </authorList>
    </citation>
    <scope>NUCLEOTIDE SEQUENCE</scope>
    <source>
        <strain evidence="3">JCM 3131</strain>
    </source>
</reference>
<evidence type="ECO:0000256" key="1">
    <source>
        <dbReference type="ARBA" id="ARBA00022801"/>
    </source>
</evidence>
<comment type="caution">
    <text evidence="3">The sequence shown here is derived from an EMBL/GenBank/DDBJ whole genome shotgun (WGS) entry which is preliminary data.</text>
</comment>
<dbReference type="PANTHER" id="PTHR43540">
    <property type="entry name" value="PEROXYUREIDOACRYLATE/UREIDOACRYLATE AMIDOHYDROLASE-RELATED"/>
    <property type="match status" value="1"/>
</dbReference>
<dbReference type="Proteomes" id="UP000620156">
    <property type="component" value="Unassembled WGS sequence"/>
</dbReference>
<evidence type="ECO:0000259" key="2">
    <source>
        <dbReference type="Pfam" id="PF00857"/>
    </source>
</evidence>
<dbReference type="Gene3D" id="3.40.50.850">
    <property type="entry name" value="Isochorismatase-like"/>
    <property type="match status" value="1"/>
</dbReference>
<feature type="domain" description="Isochorismatase-like" evidence="2">
    <location>
        <begin position="55"/>
        <end position="228"/>
    </location>
</feature>
<keyword evidence="4" id="KW-1185">Reference proteome</keyword>
<evidence type="ECO:0000313" key="3">
    <source>
        <dbReference type="EMBL" id="GGQ38322.1"/>
    </source>
</evidence>
<reference evidence="3" key="1">
    <citation type="journal article" date="2014" name="Int. J. Syst. Evol. Microbiol.">
        <title>Complete genome sequence of Corynebacterium casei LMG S-19264T (=DSM 44701T), isolated from a smear-ripened cheese.</title>
        <authorList>
            <consortium name="US DOE Joint Genome Institute (JGI-PGF)"/>
            <person name="Walter F."/>
            <person name="Albersmeier A."/>
            <person name="Kalinowski J."/>
            <person name="Ruckert C."/>
        </authorList>
    </citation>
    <scope>NUCLEOTIDE SEQUENCE</scope>
    <source>
        <strain evidence="3">JCM 3131</strain>
    </source>
</reference>
<sequence>MTSHFDRNAAWLRPVRVATTDGMYRQLPVITPYPMPGPHQLPVNIASWEPEPHRAALLIHDMQRYFLTSYPAGRPPLTDMLANTLVLRTVSDRTGIPVVYTAQPGGTPAEQRGLLTDFWGPGVPAGGEHHAIHHDLAPRPGDTVITKLRYSAFHRTPLLDLLRALGRDQILLCGVYTHIGILHTALDAFAHTVQPFLVADATADFTQRFHTDALEHAAGCCAVVTTTDRIRARLPHLPA</sequence>
<dbReference type="InterPro" id="IPR000868">
    <property type="entry name" value="Isochorismatase-like_dom"/>
</dbReference>
<name>A0A918EQE3_9ACTN</name>
<accession>A0A918EQE3</accession>
<dbReference type="SUPFAM" id="SSF52499">
    <property type="entry name" value="Isochorismatase-like hydrolases"/>
    <property type="match status" value="1"/>
</dbReference>
<dbReference type="Pfam" id="PF00857">
    <property type="entry name" value="Isochorismatase"/>
    <property type="match status" value="1"/>
</dbReference>
<dbReference type="AlphaFoldDB" id="A0A918EQE3"/>
<keyword evidence="1" id="KW-0378">Hydrolase</keyword>
<proteinExistence type="predicted"/>